<protein>
    <recommendedName>
        <fullName evidence="3">AAA+ ATPase domain-containing protein</fullName>
    </recommendedName>
</protein>
<feature type="compositionally biased region" description="Low complexity" evidence="1">
    <location>
        <begin position="265"/>
        <end position="279"/>
    </location>
</feature>
<feature type="compositionally biased region" description="Polar residues" evidence="1">
    <location>
        <begin position="280"/>
        <end position="292"/>
    </location>
</feature>
<dbReference type="EMBL" id="JAHRID010000006">
    <property type="protein sequence ID" value="MBV2130039.1"/>
    <property type="molecule type" value="Genomic_DNA"/>
</dbReference>
<keyword evidence="2" id="KW-0472">Membrane</keyword>
<keyword evidence="2" id="KW-0812">Transmembrane</keyword>
<sequence length="486" mass="53020">MDTSVLQQKLAAQRHLLPSQHELLNRLLFQLAFNDFQNIGLVGAEGSGKSTLALALAELFSELANVALINGSVPESELEKQLQQHWFGKRQAEPSLAAMMAEPVAGALPLVLIVDNFNLLSSSARKQLLQLDCLGFYMLAEPCADMALNLSINIPTLQDAGQVLKEKALDPLAVAERFAASRGNMHLLHSAIVKPEERKSHSAAIWLLPAAMALLVVAAGMYWLFPGSADKTAQNYPVNNELTQPDSTRVEIPEQANTLLPVENPISEDSSEPADSPEPTNSLERTNNTEPDVSSADHTAATELPVSIELAGQTEVTMTGESYSEQSTSELTTTEAAVGESATPEQPAIDRQSELVESEERLIQGIANEPAAKQAGALYQEQKLLELSPDFRLLQLAVLSSETALERFIQAYPDTDIMVYRRSWQGKLQWIILVDQYYPDVSSARQARALLPEPLRAAGPFIKPVGQAQQEIKALARSRAEAELQD</sequence>
<feature type="transmembrane region" description="Helical" evidence="2">
    <location>
        <begin position="204"/>
        <end position="225"/>
    </location>
</feature>
<dbReference type="InterPro" id="IPR003593">
    <property type="entry name" value="AAA+_ATPase"/>
</dbReference>
<comment type="caution">
    <text evidence="4">The sequence shown here is derived from an EMBL/GenBank/DDBJ whole genome shotgun (WGS) entry which is preliminary data.</text>
</comment>
<keyword evidence="5" id="KW-1185">Reference proteome</keyword>
<gene>
    <name evidence="4" type="ORF">KQY15_13185</name>
</gene>
<evidence type="ECO:0000256" key="1">
    <source>
        <dbReference type="SAM" id="MobiDB-lite"/>
    </source>
</evidence>
<evidence type="ECO:0000259" key="3">
    <source>
        <dbReference type="SMART" id="SM00382"/>
    </source>
</evidence>
<feature type="region of interest" description="Disordered" evidence="1">
    <location>
        <begin position="262"/>
        <end position="354"/>
    </location>
</feature>
<feature type="domain" description="AAA+ ATPase" evidence="3">
    <location>
        <begin position="35"/>
        <end position="184"/>
    </location>
</feature>
<accession>A0ABS6MNT9</accession>
<reference evidence="4 5" key="1">
    <citation type="submission" date="2021-06" db="EMBL/GenBank/DDBJ databases">
        <title>Rheinheimera indica sp. nov., isolated from deep-sea sediment.</title>
        <authorList>
            <person name="Wang Z."/>
            <person name="Zhang X.-Y."/>
        </authorList>
    </citation>
    <scope>NUCLEOTIDE SEQUENCE [LARGE SCALE GENOMIC DNA]</scope>
    <source>
        <strain evidence="4 5">SM2107</strain>
    </source>
</reference>
<feature type="compositionally biased region" description="Low complexity" evidence="1">
    <location>
        <begin position="321"/>
        <end position="335"/>
    </location>
</feature>
<organism evidence="4 5">
    <name type="scientific">Arsukibacterium indicum</name>
    <dbReference type="NCBI Taxonomy" id="2848612"/>
    <lineage>
        <taxon>Bacteria</taxon>
        <taxon>Pseudomonadati</taxon>
        <taxon>Pseudomonadota</taxon>
        <taxon>Gammaproteobacteria</taxon>
        <taxon>Chromatiales</taxon>
        <taxon>Chromatiaceae</taxon>
        <taxon>Arsukibacterium</taxon>
    </lineage>
</organism>
<proteinExistence type="predicted"/>
<keyword evidence="2" id="KW-1133">Transmembrane helix</keyword>
<evidence type="ECO:0000256" key="2">
    <source>
        <dbReference type="SAM" id="Phobius"/>
    </source>
</evidence>
<evidence type="ECO:0000313" key="5">
    <source>
        <dbReference type="Proteomes" id="UP000704611"/>
    </source>
</evidence>
<dbReference type="SMART" id="SM00382">
    <property type="entry name" value="AAA"/>
    <property type="match status" value="1"/>
</dbReference>
<dbReference type="Proteomes" id="UP000704611">
    <property type="component" value="Unassembled WGS sequence"/>
</dbReference>
<dbReference type="RefSeq" id="WP_217669903.1">
    <property type="nucleotide sequence ID" value="NZ_JAHRID010000006.1"/>
</dbReference>
<evidence type="ECO:0000313" key="4">
    <source>
        <dbReference type="EMBL" id="MBV2130039.1"/>
    </source>
</evidence>
<name>A0ABS6MNT9_9GAMM</name>
<dbReference type="CDD" id="cd00009">
    <property type="entry name" value="AAA"/>
    <property type="match status" value="1"/>
</dbReference>